<dbReference type="GO" id="GO:0005886">
    <property type="term" value="C:plasma membrane"/>
    <property type="evidence" value="ECO:0007669"/>
    <property type="project" value="UniProtKB-SubCell"/>
</dbReference>
<proteinExistence type="inferred from homology"/>
<evidence type="ECO:0000256" key="7">
    <source>
        <dbReference type="ARBA" id="ARBA00023136"/>
    </source>
</evidence>
<keyword evidence="10" id="KW-1003">Cell membrane</keyword>
<sequence>MAEGIKIEVVSPESLVLSDDVASVTVPGTDGYFTVMGDHAAMMTTLKAGFVTVTSEGGDVRSFFVRGGFADVSNAGLTILAEEAKTGADFDRSEVDAAIVSAQDALAKASDDHAKQEAQNNLDGWKNLLLEVDAGGMVH</sequence>
<evidence type="ECO:0000256" key="1">
    <source>
        <dbReference type="ARBA" id="ARBA00003543"/>
    </source>
</evidence>
<dbReference type="GO" id="GO:0045259">
    <property type="term" value="C:proton-transporting ATP synthase complex"/>
    <property type="evidence" value="ECO:0007669"/>
    <property type="project" value="UniProtKB-KW"/>
</dbReference>
<evidence type="ECO:0000256" key="10">
    <source>
        <dbReference type="HAMAP-Rule" id="MF_00530"/>
    </source>
</evidence>
<evidence type="ECO:0000256" key="11">
    <source>
        <dbReference type="RuleBase" id="RU003656"/>
    </source>
</evidence>
<dbReference type="Proteomes" id="UP000258927">
    <property type="component" value="Chromosome"/>
</dbReference>
<dbReference type="PANTHER" id="PTHR13822">
    <property type="entry name" value="ATP SYNTHASE DELTA/EPSILON CHAIN"/>
    <property type="match status" value="1"/>
</dbReference>
<evidence type="ECO:0000313" key="13">
    <source>
        <dbReference type="EMBL" id="AVX03017.1"/>
    </source>
</evidence>
<dbReference type="HAMAP" id="MF_00530">
    <property type="entry name" value="ATP_synth_epsil_bac"/>
    <property type="match status" value="1"/>
</dbReference>
<keyword evidence="8 10" id="KW-0139">CF(1)</keyword>
<dbReference type="STRING" id="1122213.GCA_000423365_03182"/>
<dbReference type="EMBL" id="CP021330">
    <property type="protein sequence ID" value="AVX03017.1"/>
    <property type="molecule type" value="Genomic_DNA"/>
</dbReference>
<feature type="domain" description="ATP synthase F1 complex delta/epsilon subunit N-terminal" evidence="12">
    <location>
        <begin position="6"/>
        <end position="84"/>
    </location>
</feature>
<evidence type="ECO:0000313" key="14">
    <source>
        <dbReference type="Proteomes" id="UP000258927"/>
    </source>
</evidence>
<name>A0A2R4MAF3_9HYPH</name>
<dbReference type="AlphaFoldDB" id="A0A2R4MAF3"/>
<dbReference type="Pfam" id="PF02823">
    <property type="entry name" value="ATP-synt_DE_N"/>
    <property type="match status" value="1"/>
</dbReference>
<evidence type="ECO:0000256" key="2">
    <source>
        <dbReference type="ARBA" id="ARBA00004184"/>
    </source>
</evidence>
<gene>
    <name evidence="10" type="primary">atpC</name>
    <name evidence="13" type="ORF">MXMO3_00471</name>
</gene>
<evidence type="ECO:0000256" key="8">
    <source>
        <dbReference type="ARBA" id="ARBA00023196"/>
    </source>
</evidence>
<dbReference type="NCBIfam" id="NF001851">
    <property type="entry name" value="PRK00571.2-4"/>
    <property type="match status" value="1"/>
</dbReference>
<dbReference type="Gene3D" id="2.60.15.10">
    <property type="entry name" value="F0F1 ATP synthase delta/epsilon subunit, N-terminal"/>
    <property type="match status" value="1"/>
</dbReference>
<dbReference type="GO" id="GO:0046933">
    <property type="term" value="F:proton-transporting ATP synthase activity, rotational mechanism"/>
    <property type="evidence" value="ECO:0007669"/>
    <property type="project" value="UniProtKB-UniRule"/>
</dbReference>
<evidence type="ECO:0000256" key="6">
    <source>
        <dbReference type="ARBA" id="ARBA00023065"/>
    </source>
</evidence>
<comment type="subcellular location">
    <subcellularLocation>
        <location evidence="10">Cell membrane</location>
        <topology evidence="10">Peripheral membrane protein</topology>
    </subcellularLocation>
    <subcellularLocation>
        <location evidence="2">Endomembrane system</location>
        <topology evidence="2">Peripheral membrane protein</topology>
    </subcellularLocation>
</comment>
<comment type="function">
    <text evidence="1 10">Produces ATP from ADP in the presence of a proton gradient across the membrane.</text>
</comment>
<comment type="similarity">
    <text evidence="3 10 11">Belongs to the ATPase epsilon chain family.</text>
</comment>
<dbReference type="CDD" id="cd12152">
    <property type="entry name" value="F1-ATPase_delta"/>
    <property type="match status" value="1"/>
</dbReference>
<dbReference type="NCBIfam" id="TIGR01216">
    <property type="entry name" value="ATP_synt_epsi"/>
    <property type="match status" value="1"/>
</dbReference>
<keyword evidence="14" id="KW-1185">Reference proteome</keyword>
<dbReference type="InterPro" id="IPR036771">
    <property type="entry name" value="ATPsynth_dsu/esu_N"/>
</dbReference>
<dbReference type="SUPFAM" id="SSF51344">
    <property type="entry name" value="Epsilon subunit of F1F0-ATP synthase N-terminal domain"/>
    <property type="match status" value="1"/>
</dbReference>
<accession>A0A2R4MAF3</accession>
<evidence type="ECO:0000256" key="9">
    <source>
        <dbReference type="ARBA" id="ARBA00023310"/>
    </source>
</evidence>
<dbReference type="GO" id="GO:0012505">
    <property type="term" value="C:endomembrane system"/>
    <property type="evidence" value="ECO:0007669"/>
    <property type="project" value="UniProtKB-SubCell"/>
</dbReference>
<dbReference type="RefSeq" id="WP_027835964.1">
    <property type="nucleotide sequence ID" value="NZ_CP021330.1"/>
</dbReference>
<reference evidence="13 14" key="1">
    <citation type="submission" date="2017-05" db="EMBL/GenBank/DDBJ databases">
        <title>Genome Analysis of Maritalea myrionectae HL2708#5.</title>
        <authorList>
            <consortium name="Cotde Inc.-PKNU"/>
            <person name="Jang D."/>
            <person name="Oh H.-M."/>
        </authorList>
    </citation>
    <scope>NUCLEOTIDE SEQUENCE [LARGE SCALE GENOMIC DNA]</scope>
    <source>
        <strain evidence="13 14">HL2708#5</strain>
    </source>
</reference>
<dbReference type="KEGG" id="mmyr:MXMO3_00471"/>
<keyword evidence="5 10" id="KW-0375">Hydrogen ion transport</keyword>
<protein>
    <recommendedName>
        <fullName evidence="10">ATP synthase epsilon chain</fullName>
    </recommendedName>
    <alternativeName>
        <fullName evidence="10">ATP synthase F1 sector epsilon subunit</fullName>
    </alternativeName>
    <alternativeName>
        <fullName evidence="10">F-ATPase epsilon subunit</fullName>
    </alternativeName>
</protein>
<dbReference type="PANTHER" id="PTHR13822:SF10">
    <property type="entry name" value="ATP SYNTHASE EPSILON CHAIN, CHLOROPLASTIC"/>
    <property type="match status" value="1"/>
</dbReference>
<keyword evidence="6 10" id="KW-0406">Ion transport</keyword>
<dbReference type="GO" id="GO:0005524">
    <property type="term" value="F:ATP binding"/>
    <property type="evidence" value="ECO:0007669"/>
    <property type="project" value="UniProtKB-UniRule"/>
</dbReference>
<evidence type="ECO:0000256" key="4">
    <source>
        <dbReference type="ARBA" id="ARBA00022448"/>
    </source>
</evidence>
<evidence type="ECO:0000259" key="12">
    <source>
        <dbReference type="Pfam" id="PF02823"/>
    </source>
</evidence>
<evidence type="ECO:0000256" key="5">
    <source>
        <dbReference type="ARBA" id="ARBA00022781"/>
    </source>
</evidence>
<comment type="subunit">
    <text evidence="10 11">F-type ATPases have 2 components, CF(1) - the catalytic core - and CF(0) - the membrane proton channel. CF(1) has five subunits: alpha(3), beta(3), gamma(1), delta(1), epsilon(1). CF(0) has three main subunits: a, b and c.</text>
</comment>
<keyword evidence="4 10" id="KW-0813">Transport</keyword>
<dbReference type="InterPro" id="IPR020546">
    <property type="entry name" value="ATP_synth_F1_dsu/esu_N"/>
</dbReference>
<organism evidence="13 14">
    <name type="scientific">Maritalea myrionectae</name>
    <dbReference type="NCBI Taxonomy" id="454601"/>
    <lineage>
        <taxon>Bacteria</taxon>
        <taxon>Pseudomonadati</taxon>
        <taxon>Pseudomonadota</taxon>
        <taxon>Alphaproteobacteria</taxon>
        <taxon>Hyphomicrobiales</taxon>
        <taxon>Devosiaceae</taxon>
        <taxon>Maritalea</taxon>
    </lineage>
</organism>
<dbReference type="InterPro" id="IPR001469">
    <property type="entry name" value="ATP_synth_F1_dsu/esu"/>
</dbReference>
<keyword evidence="9 10" id="KW-0066">ATP synthesis</keyword>
<keyword evidence="7 10" id="KW-0472">Membrane</keyword>
<evidence type="ECO:0000256" key="3">
    <source>
        <dbReference type="ARBA" id="ARBA00005712"/>
    </source>
</evidence>